<name>A0ABQ7XKY0_BRANA</name>
<evidence type="ECO:0000313" key="2">
    <source>
        <dbReference type="Proteomes" id="UP000824890"/>
    </source>
</evidence>
<accession>A0ABQ7XKY0</accession>
<proteinExistence type="predicted"/>
<evidence type="ECO:0000313" key="1">
    <source>
        <dbReference type="EMBL" id="KAH0856576.1"/>
    </source>
</evidence>
<gene>
    <name evidence="1" type="ORF">HID58_084837</name>
</gene>
<reference evidence="1 2" key="1">
    <citation type="submission" date="2021-05" db="EMBL/GenBank/DDBJ databases">
        <title>Genome Assembly of Synthetic Allotetraploid Brassica napus Reveals Homoeologous Exchanges between Subgenomes.</title>
        <authorList>
            <person name="Davis J.T."/>
        </authorList>
    </citation>
    <scope>NUCLEOTIDE SEQUENCE [LARGE SCALE GENOMIC DNA]</scope>
    <source>
        <strain evidence="2">cv. Da-Ae</strain>
        <tissue evidence="1">Seedling</tissue>
    </source>
</reference>
<comment type="caution">
    <text evidence="1">The sequence shown here is derived from an EMBL/GenBank/DDBJ whole genome shotgun (WGS) entry which is preliminary data.</text>
</comment>
<protein>
    <submittedName>
        <fullName evidence="1">Uncharacterized protein</fullName>
    </submittedName>
</protein>
<organism evidence="1 2">
    <name type="scientific">Brassica napus</name>
    <name type="common">Rape</name>
    <dbReference type="NCBI Taxonomy" id="3708"/>
    <lineage>
        <taxon>Eukaryota</taxon>
        <taxon>Viridiplantae</taxon>
        <taxon>Streptophyta</taxon>
        <taxon>Embryophyta</taxon>
        <taxon>Tracheophyta</taxon>
        <taxon>Spermatophyta</taxon>
        <taxon>Magnoliopsida</taxon>
        <taxon>eudicotyledons</taxon>
        <taxon>Gunneridae</taxon>
        <taxon>Pentapetalae</taxon>
        <taxon>rosids</taxon>
        <taxon>malvids</taxon>
        <taxon>Brassicales</taxon>
        <taxon>Brassicaceae</taxon>
        <taxon>Brassiceae</taxon>
        <taxon>Brassica</taxon>
    </lineage>
</organism>
<dbReference type="Proteomes" id="UP000824890">
    <property type="component" value="Unassembled WGS sequence"/>
</dbReference>
<dbReference type="EMBL" id="JAGKQM010000019">
    <property type="protein sequence ID" value="KAH0856576.1"/>
    <property type="molecule type" value="Genomic_DNA"/>
</dbReference>
<sequence length="254" mass="27972">MVETLLSSGGRCLEPVPEALLFSFPVSALRSSALSLRYALGSDEGISQRFADPVINSFPGGTARWVDGVSRWSQLLGFRARSIFIARSGLLTEASGRVLLLCLRASVFNFFLLVGDRAFLAPSIVLSSLKLYKCFGILIVLSEVSLPLRHLTLGLIFFPLHWHQRGFSRSLFLICASVLKDRLMVWSWRSRVVLRLHGFSVLHSLGLSHPCTNIGLSAGSKSLKDFKATFVSNQSLLVILCSERHSSSEKNGCD</sequence>
<keyword evidence="2" id="KW-1185">Reference proteome</keyword>